<organism evidence="7 8">
    <name type="scientific">Gossypium mustelinum</name>
    <name type="common">Cotton</name>
    <name type="synonym">Gossypium caicoense</name>
    <dbReference type="NCBI Taxonomy" id="34275"/>
    <lineage>
        <taxon>Eukaryota</taxon>
        <taxon>Viridiplantae</taxon>
        <taxon>Streptophyta</taxon>
        <taxon>Embryophyta</taxon>
        <taxon>Tracheophyta</taxon>
        <taxon>Spermatophyta</taxon>
        <taxon>Magnoliopsida</taxon>
        <taxon>eudicotyledons</taxon>
        <taxon>Gunneridae</taxon>
        <taxon>Pentapetalae</taxon>
        <taxon>rosids</taxon>
        <taxon>malvids</taxon>
        <taxon>Malvales</taxon>
        <taxon>Malvaceae</taxon>
        <taxon>Malvoideae</taxon>
        <taxon>Gossypium</taxon>
    </lineage>
</organism>
<evidence type="ECO:0000313" key="8">
    <source>
        <dbReference type="Proteomes" id="UP000323597"/>
    </source>
</evidence>
<dbReference type="InterPro" id="IPR035595">
    <property type="entry name" value="UDP_glycos_trans_CS"/>
</dbReference>
<evidence type="ECO:0000256" key="2">
    <source>
        <dbReference type="ARBA" id="ARBA00022676"/>
    </source>
</evidence>
<dbReference type="EC" id="2.4.1.-" evidence="5"/>
<evidence type="ECO:0000313" key="7">
    <source>
        <dbReference type="EMBL" id="TYJ15575.1"/>
    </source>
</evidence>
<dbReference type="PANTHER" id="PTHR48047:SF182">
    <property type="entry name" value="GLYCOSYLTRANSFERASE"/>
    <property type="match status" value="1"/>
</dbReference>
<dbReference type="Gene3D" id="3.40.50.2000">
    <property type="entry name" value="Glycogen Phosphorylase B"/>
    <property type="match status" value="3"/>
</dbReference>
<dbReference type="GO" id="GO:0035251">
    <property type="term" value="F:UDP-glucosyltransferase activity"/>
    <property type="evidence" value="ECO:0007669"/>
    <property type="project" value="TreeGrafter"/>
</dbReference>
<dbReference type="Proteomes" id="UP000323597">
    <property type="component" value="Chromosome A10"/>
</dbReference>
<protein>
    <recommendedName>
        <fullName evidence="5">Glycosyltransferase</fullName>
        <ecNumber evidence="5">2.4.1.-</ecNumber>
    </recommendedName>
</protein>
<keyword evidence="2 4" id="KW-0328">Glycosyltransferase</keyword>
<dbReference type="InterPro" id="IPR002213">
    <property type="entry name" value="UDP_glucos_trans"/>
</dbReference>
<evidence type="ECO:0000256" key="4">
    <source>
        <dbReference type="RuleBase" id="RU003718"/>
    </source>
</evidence>
<comment type="similarity">
    <text evidence="1 4">Belongs to the UDP-glycosyltransferase family.</text>
</comment>
<evidence type="ECO:0000256" key="1">
    <source>
        <dbReference type="ARBA" id="ARBA00009995"/>
    </source>
</evidence>
<dbReference type="PANTHER" id="PTHR48047">
    <property type="entry name" value="GLYCOSYLTRANSFERASE"/>
    <property type="match status" value="1"/>
</dbReference>
<feature type="domain" description="Glycosyltransferase N-terminal" evidence="6">
    <location>
        <begin position="12"/>
        <end position="137"/>
    </location>
</feature>
<name>A0A5D2XNH0_GOSMU</name>
<accession>A0A5D2XNH0</accession>
<evidence type="ECO:0000256" key="3">
    <source>
        <dbReference type="ARBA" id="ARBA00022679"/>
    </source>
</evidence>
<reference evidence="7 8" key="1">
    <citation type="submission" date="2019-07" db="EMBL/GenBank/DDBJ databases">
        <title>WGS assembly of Gossypium mustelinum.</title>
        <authorList>
            <person name="Chen Z.J."/>
            <person name="Sreedasyam A."/>
            <person name="Ando A."/>
            <person name="Song Q."/>
            <person name="De L."/>
            <person name="Hulse-Kemp A."/>
            <person name="Ding M."/>
            <person name="Ye W."/>
            <person name="Kirkbride R."/>
            <person name="Jenkins J."/>
            <person name="Plott C."/>
            <person name="Lovell J."/>
            <person name="Lin Y.-M."/>
            <person name="Vaughn R."/>
            <person name="Liu B."/>
            <person name="Li W."/>
            <person name="Simpson S."/>
            <person name="Scheffler B."/>
            <person name="Saski C."/>
            <person name="Grover C."/>
            <person name="Hu G."/>
            <person name="Conover J."/>
            <person name="Carlson J."/>
            <person name="Shu S."/>
            <person name="Boston L."/>
            <person name="Williams M."/>
            <person name="Peterson D."/>
            <person name="Mcgee K."/>
            <person name="Jones D."/>
            <person name="Wendel J."/>
            <person name="Stelly D."/>
            <person name="Grimwood J."/>
            <person name="Schmutz J."/>
        </authorList>
    </citation>
    <scope>NUCLEOTIDE SEQUENCE [LARGE SCALE GENOMIC DNA]</scope>
    <source>
        <strain evidence="7">1408120.09</strain>
    </source>
</reference>
<dbReference type="FunFam" id="3.40.50.2000:FF:000047">
    <property type="entry name" value="Glycosyltransferase"/>
    <property type="match status" value="1"/>
</dbReference>
<keyword evidence="3 4" id="KW-0808">Transferase</keyword>
<dbReference type="AlphaFoldDB" id="A0A5D2XNH0"/>
<sequence>MALNSFSQPHFVLIPFMCQGHLIPMVDIARLLAERGVIVTVITTPKNAARFSSSINGAIKSGLAIRVKQLRFPAAKVGLPEGCETIDNLPSMELMSRFFAAVSLLQQPMERMLEELKPRPSCIIYDRNFTWIVTLASKYQISKIWFDGKNCFSLLCYHNIITSRVHECVPQGETFPVPGLSDRIELTPAQLETEYCESLGKVKKQKVWCIGPVSLSNKNDFDKALRGNEDSIIDEDRCLKWLDSWPPSSVIYFCFGSLNRLIPTQLIELGLSLEASKRPFIWVIRGGYKKEEMEKCLKEDGFEDRTKGRGLLIRGWAPQVLILSHPSIGGFLTHCGWNSTLEGICAGVPMITWPLFAEQFMNQKLLIQILKVGVSIGVEVAVQMGEEEKFGAMVKKEDIMKAMESLMNGGDEGEDRRKRAKKHAKMARVAVEAGGSSYLNITLLIEYIMQQATSQN</sequence>
<dbReference type="PROSITE" id="PS00375">
    <property type="entry name" value="UDPGT"/>
    <property type="match status" value="1"/>
</dbReference>
<dbReference type="Pfam" id="PF00201">
    <property type="entry name" value="UDPGT"/>
    <property type="match status" value="1"/>
</dbReference>
<dbReference type="SUPFAM" id="SSF53756">
    <property type="entry name" value="UDP-Glycosyltransferase/glycogen phosphorylase"/>
    <property type="match status" value="1"/>
</dbReference>
<dbReference type="InterPro" id="IPR058980">
    <property type="entry name" value="Glyco_transf_N"/>
</dbReference>
<proteinExistence type="inferred from homology"/>
<evidence type="ECO:0000259" key="6">
    <source>
        <dbReference type="Pfam" id="PF26168"/>
    </source>
</evidence>
<dbReference type="EMBL" id="CM017645">
    <property type="protein sequence ID" value="TYJ15575.1"/>
    <property type="molecule type" value="Genomic_DNA"/>
</dbReference>
<gene>
    <name evidence="7" type="ORF">E1A91_A10G192400v1</name>
</gene>
<dbReference type="CDD" id="cd03784">
    <property type="entry name" value="GT1_Gtf-like"/>
    <property type="match status" value="1"/>
</dbReference>
<keyword evidence="8" id="KW-1185">Reference proteome</keyword>
<evidence type="ECO:0000256" key="5">
    <source>
        <dbReference type="RuleBase" id="RU362057"/>
    </source>
</evidence>
<dbReference type="Pfam" id="PF26168">
    <property type="entry name" value="Glyco_transf_N"/>
    <property type="match status" value="1"/>
</dbReference>